<dbReference type="InterPro" id="IPR011701">
    <property type="entry name" value="MFS"/>
</dbReference>
<feature type="transmembrane region" description="Helical" evidence="7">
    <location>
        <begin position="251"/>
        <end position="274"/>
    </location>
</feature>
<dbReference type="InterPro" id="IPR036259">
    <property type="entry name" value="MFS_trans_sf"/>
</dbReference>
<feature type="transmembrane region" description="Helical" evidence="7">
    <location>
        <begin position="148"/>
        <end position="170"/>
    </location>
</feature>
<name>A0A939P5W9_9ACTN</name>
<evidence type="ECO:0000256" key="1">
    <source>
        <dbReference type="ARBA" id="ARBA00004651"/>
    </source>
</evidence>
<feature type="transmembrane region" description="Helical" evidence="7">
    <location>
        <begin position="121"/>
        <end position="142"/>
    </location>
</feature>
<feature type="transmembrane region" description="Helical" evidence="7">
    <location>
        <begin position="316"/>
        <end position="336"/>
    </location>
</feature>
<organism evidence="9 10">
    <name type="scientific">Actinomadura barringtoniae</name>
    <dbReference type="NCBI Taxonomy" id="1427535"/>
    <lineage>
        <taxon>Bacteria</taxon>
        <taxon>Bacillati</taxon>
        <taxon>Actinomycetota</taxon>
        <taxon>Actinomycetes</taxon>
        <taxon>Streptosporangiales</taxon>
        <taxon>Thermomonosporaceae</taxon>
        <taxon>Actinomadura</taxon>
    </lineage>
</organism>
<reference evidence="9" key="1">
    <citation type="submission" date="2021-03" db="EMBL/GenBank/DDBJ databases">
        <authorList>
            <person name="Kanchanasin P."/>
            <person name="Saeng-In P."/>
            <person name="Phongsopitanun W."/>
            <person name="Yuki M."/>
            <person name="Kudo T."/>
            <person name="Ohkuma M."/>
            <person name="Tanasupawat S."/>
        </authorList>
    </citation>
    <scope>NUCLEOTIDE SEQUENCE</scope>
    <source>
        <strain evidence="9">GKU 128</strain>
    </source>
</reference>
<evidence type="ECO:0000256" key="3">
    <source>
        <dbReference type="ARBA" id="ARBA00022475"/>
    </source>
</evidence>
<dbReference type="Gene3D" id="1.20.1720.10">
    <property type="entry name" value="Multidrug resistance protein D"/>
    <property type="match status" value="1"/>
</dbReference>
<feature type="transmembrane region" description="Helical" evidence="7">
    <location>
        <begin position="210"/>
        <end position="231"/>
    </location>
</feature>
<dbReference type="Gene3D" id="1.20.1250.20">
    <property type="entry name" value="MFS general substrate transporter like domains"/>
    <property type="match status" value="1"/>
</dbReference>
<feature type="transmembrane region" description="Helical" evidence="7">
    <location>
        <begin position="422"/>
        <end position="440"/>
    </location>
</feature>
<feature type="transmembrane region" description="Helical" evidence="7">
    <location>
        <begin position="62"/>
        <end position="84"/>
    </location>
</feature>
<dbReference type="Pfam" id="PF07690">
    <property type="entry name" value="MFS_1"/>
    <property type="match status" value="1"/>
</dbReference>
<keyword evidence="2" id="KW-0813">Transport</keyword>
<keyword evidence="10" id="KW-1185">Reference proteome</keyword>
<keyword evidence="3" id="KW-1003">Cell membrane</keyword>
<evidence type="ECO:0000313" key="9">
    <source>
        <dbReference type="EMBL" id="MBO2445932.1"/>
    </source>
</evidence>
<evidence type="ECO:0000256" key="7">
    <source>
        <dbReference type="SAM" id="Phobius"/>
    </source>
</evidence>
<dbReference type="InterPro" id="IPR020846">
    <property type="entry name" value="MFS_dom"/>
</dbReference>
<comment type="caution">
    <text evidence="9">The sequence shown here is derived from an EMBL/GenBank/DDBJ whole genome shotgun (WGS) entry which is preliminary data.</text>
</comment>
<sequence length="462" mass="46913">MTGFMVVLDSQIVILALPSIERGLDVSVEDGQWVLSAYMLAFGGLLLFGGRLADLRGRRQMFIVGTALFLVSSLLCGFAWSAAVLIGARVVQGVSAALMAPTSLAILMGMFPEGPERNKALAFWSGVGGIGATASLLIGGPITDTLGWAWIFFINVPVSVVMLVFAPILFPESRGRSGRRAYDPAGALTSTVGLMLLIGAIVLAPAKGWLSGPALGMLLGSAVLLGLFVLVESRAVAPLVPLQTFRSRLFVGGNLAMSLFAAITVGMSIAVTAYAQQVLGYTPLQFGLGMVAMTVMAVVGSYVGQAGLTKIGFRPVVATAAVAMGVGVFLLSQVTVHGTYFADLFPGLLMFGLGLGAGPVAAVAATLSAVDQEIAGVASGAANAGFQIGGALGAAVTSAIVVSNGGDSAEPARMTNGFGAGLTGDLVIAVGCLSVALVLLRPKQPAPGQDRDPGNGEVATQL</sequence>
<feature type="transmembrane region" description="Helical" evidence="7">
    <location>
        <begin position="33"/>
        <end position="50"/>
    </location>
</feature>
<evidence type="ECO:0000256" key="2">
    <source>
        <dbReference type="ARBA" id="ARBA00022448"/>
    </source>
</evidence>
<dbReference type="Proteomes" id="UP000669179">
    <property type="component" value="Unassembled WGS sequence"/>
</dbReference>
<protein>
    <submittedName>
        <fullName evidence="9">MFS transporter</fullName>
    </submittedName>
</protein>
<dbReference type="PANTHER" id="PTHR42718">
    <property type="entry name" value="MAJOR FACILITATOR SUPERFAMILY MULTIDRUG TRANSPORTER MFSC"/>
    <property type="match status" value="1"/>
</dbReference>
<accession>A0A939P5W9</accession>
<evidence type="ECO:0000256" key="6">
    <source>
        <dbReference type="ARBA" id="ARBA00023136"/>
    </source>
</evidence>
<evidence type="ECO:0000256" key="5">
    <source>
        <dbReference type="ARBA" id="ARBA00022989"/>
    </source>
</evidence>
<feature type="transmembrane region" description="Helical" evidence="7">
    <location>
        <begin position="348"/>
        <end position="370"/>
    </location>
</feature>
<evidence type="ECO:0000256" key="4">
    <source>
        <dbReference type="ARBA" id="ARBA00022692"/>
    </source>
</evidence>
<dbReference type="EMBL" id="JAGEOJ010000001">
    <property type="protein sequence ID" value="MBO2445932.1"/>
    <property type="molecule type" value="Genomic_DNA"/>
</dbReference>
<dbReference type="SUPFAM" id="SSF103473">
    <property type="entry name" value="MFS general substrate transporter"/>
    <property type="match status" value="1"/>
</dbReference>
<gene>
    <name evidence="9" type="ORF">J4573_02410</name>
</gene>
<feature type="transmembrane region" description="Helical" evidence="7">
    <location>
        <begin position="286"/>
        <end position="304"/>
    </location>
</feature>
<comment type="subcellular location">
    <subcellularLocation>
        <location evidence="1">Cell membrane</location>
        <topology evidence="1">Multi-pass membrane protein</topology>
    </subcellularLocation>
</comment>
<feature type="transmembrane region" description="Helical" evidence="7">
    <location>
        <begin position="90"/>
        <end position="109"/>
    </location>
</feature>
<dbReference type="GO" id="GO:0005886">
    <property type="term" value="C:plasma membrane"/>
    <property type="evidence" value="ECO:0007669"/>
    <property type="project" value="UniProtKB-SubCell"/>
</dbReference>
<dbReference type="AlphaFoldDB" id="A0A939P5W9"/>
<evidence type="ECO:0000259" key="8">
    <source>
        <dbReference type="PROSITE" id="PS50850"/>
    </source>
</evidence>
<feature type="domain" description="Major facilitator superfamily (MFS) profile" evidence="8">
    <location>
        <begin position="1"/>
        <end position="443"/>
    </location>
</feature>
<keyword evidence="6 7" id="KW-0472">Membrane</keyword>
<evidence type="ECO:0000313" key="10">
    <source>
        <dbReference type="Proteomes" id="UP000669179"/>
    </source>
</evidence>
<dbReference type="GO" id="GO:0022857">
    <property type="term" value="F:transmembrane transporter activity"/>
    <property type="evidence" value="ECO:0007669"/>
    <property type="project" value="InterPro"/>
</dbReference>
<dbReference type="PROSITE" id="PS50850">
    <property type="entry name" value="MFS"/>
    <property type="match status" value="1"/>
</dbReference>
<dbReference type="CDD" id="cd17321">
    <property type="entry name" value="MFS_MMR_MDR_like"/>
    <property type="match status" value="1"/>
</dbReference>
<feature type="transmembrane region" description="Helical" evidence="7">
    <location>
        <begin position="382"/>
        <end position="402"/>
    </location>
</feature>
<feature type="transmembrane region" description="Helical" evidence="7">
    <location>
        <begin position="182"/>
        <end position="204"/>
    </location>
</feature>
<keyword evidence="4 7" id="KW-0812">Transmembrane</keyword>
<dbReference type="PANTHER" id="PTHR42718:SF46">
    <property type="entry name" value="BLR6921 PROTEIN"/>
    <property type="match status" value="1"/>
</dbReference>
<keyword evidence="5 7" id="KW-1133">Transmembrane helix</keyword>
<dbReference type="RefSeq" id="WP_208253510.1">
    <property type="nucleotide sequence ID" value="NZ_JAGEOJ010000001.1"/>
</dbReference>
<proteinExistence type="predicted"/>